<dbReference type="InterPro" id="IPR015876">
    <property type="entry name" value="Acyl-CoA_DS"/>
</dbReference>
<dbReference type="PROSITE" id="PS00476">
    <property type="entry name" value="FATTY_ACID_DESATUR_1"/>
    <property type="match status" value="1"/>
</dbReference>
<reference evidence="17 18" key="1">
    <citation type="submission" date="2016-03" db="EMBL/GenBank/DDBJ databases">
        <title>How can Kluyveromyces marxianus grow so fast - potential evolutionary course in Saccharomyces Complex revealed by comparative genomics.</title>
        <authorList>
            <person name="Mo W."/>
            <person name="Lu W."/>
            <person name="Yang X."/>
            <person name="Qi J."/>
            <person name="Lv H."/>
        </authorList>
    </citation>
    <scope>NUCLEOTIDE SEQUENCE [LARGE SCALE GENOMIC DNA]</scope>
    <source>
        <strain evidence="17 18">FIM1</strain>
    </source>
</reference>
<dbReference type="PIRSF" id="PIRSF000345">
    <property type="entry name" value="OLE1"/>
    <property type="match status" value="1"/>
</dbReference>
<evidence type="ECO:0000256" key="10">
    <source>
        <dbReference type="ARBA" id="ARBA00023004"/>
    </source>
</evidence>
<dbReference type="InterPro" id="IPR009160">
    <property type="entry name" value="Acyl-CoA_deSatase_haem/ster-bd"/>
</dbReference>
<dbReference type="PROSITE" id="PS00191">
    <property type="entry name" value="CYTOCHROME_B5_1"/>
    <property type="match status" value="1"/>
</dbReference>
<reference evidence="17 18" key="2">
    <citation type="submission" date="2019-11" db="EMBL/GenBank/DDBJ databases">
        <authorList>
            <person name="Lu H."/>
        </authorList>
    </citation>
    <scope>NUCLEOTIDE SEQUENCE [LARGE SCALE GENOMIC DNA]</scope>
    <source>
        <strain evidence="17 18">FIM1</strain>
    </source>
</reference>
<evidence type="ECO:0000256" key="6">
    <source>
        <dbReference type="ARBA" id="ARBA00022723"/>
    </source>
</evidence>
<evidence type="ECO:0000313" key="17">
    <source>
        <dbReference type="EMBL" id="QGN15427.1"/>
    </source>
</evidence>
<evidence type="ECO:0000256" key="2">
    <source>
        <dbReference type="ARBA" id="ARBA00009295"/>
    </source>
</evidence>
<feature type="transmembrane region" description="Helical" evidence="15">
    <location>
        <begin position="90"/>
        <end position="110"/>
    </location>
</feature>
<evidence type="ECO:0000256" key="15">
    <source>
        <dbReference type="SAM" id="Phobius"/>
    </source>
</evidence>
<keyword evidence="10 14" id="KW-0408">Iron</keyword>
<evidence type="ECO:0000259" key="16">
    <source>
        <dbReference type="PROSITE" id="PS50255"/>
    </source>
</evidence>
<keyword evidence="5 15" id="KW-0812">Transmembrane</keyword>
<evidence type="ECO:0000256" key="7">
    <source>
        <dbReference type="ARBA" id="ARBA00022832"/>
    </source>
</evidence>
<evidence type="ECO:0000256" key="3">
    <source>
        <dbReference type="ARBA" id="ARBA00022516"/>
    </source>
</evidence>
<keyword evidence="8 15" id="KW-1133">Transmembrane helix</keyword>
<dbReference type="InterPro" id="IPR001199">
    <property type="entry name" value="Cyt_B5-like_heme/steroid-bd"/>
</dbReference>
<gene>
    <name evidence="17" type="primary">OLE1</name>
    <name evidence="17" type="ORF">FIM1_2118</name>
</gene>
<evidence type="ECO:0000256" key="13">
    <source>
        <dbReference type="ARBA" id="ARBA00023160"/>
    </source>
</evidence>
<keyword evidence="13 14" id="KW-0275">Fatty acid biosynthesis</keyword>
<comment type="function">
    <text evidence="14">Stearoyl-CoA desaturase that utilizes O(2) and electrons from reduced cytochrome b5 to introduce the first double bond into saturated fatty acyl-CoA substrates.</text>
</comment>
<dbReference type="InterPro" id="IPR018506">
    <property type="entry name" value="Cyt_B5_heme-BS"/>
</dbReference>
<evidence type="ECO:0000256" key="11">
    <source>
        <dbReference type="ARBA" id="ARBA00023098"/>
    </source>
</evidence>
<sequence>MSDEAQDGGIPEFDYTELLQQTIDVDVPSQVQERVVETAAVKNPTIKHRDHPLVHLLKKVDVGSTIFCIIIPLFSLFKLILSKPAYNKDLLMMLAVYWFLSEISLVAGYHRFFTHSSYQVHIAIQFCMAVVGASCGLGSILDFTSQHMVHHRHIDTEKDPHSQSVYGYLFSLWGHRFFRGNRKSIRAIAKCRETIVSTSRATYDNHTTQLIRSASYPLLLWQDTNYLQLWVLTNLLLPFVVSKYFIELPVWNCIFYLGFVRMSIVQQQWLIIGALCHWKNFPLSKQPFDDSKTAVDLTLGWIGDILTFGEANHNFHHEFPGDYRNGTDNFTIDPAKWVISALQWLNLAKNLHKVSQEQIEKCLVQQQQKIIDEESAKLRWGIPIDRLPGMTSQQFVKLAKDEYAKNLKAYVAIDGIVHDVTPFIYDHPGGVALVETSIGKDATQAFNGAVYSHSNAARNLLATMRVAVITDQTSTIQTTRWEQNSIADATRRNGMEGQEVGRTRKHVTFTRRNYYAAGAA</sequence>
<keyword evidence="14" id="KW-0249">Electron transport</keyword>
<evidence type="ECO:0000256" key="14">
    <source>
        <dbReference type="PIRNR" id="PIRNR000345"/>
    </source>
</evidence>
<evidence type="ECO:0000313" key="18">
    <source>
        <dbReference type="Proteomes" id="UP000422736"/>
    </source>
</evidence>
<keyword evidence="6 14" id="KW-0479">Metal-binding</keyword>
<comment type="similarity">
    <text evidence="2 14">Belongs to the fatty acid desaturase type 1 family.</text>
</comment>
<dbReference type="EC" id="1.14.19.1" evidence="14"/>
<keyword evidence="3 14" id="KW-0444">Lipid biosynthesis</keyword>
<keyword evidence="14" id="KW-0813">Transport</keyword>
<feature type="domain" description="Cytochrome b5 heme-binding" evidence="16">
    <location>
        <begin position="387"/>
        <end position="470"/>
    </location>
</feature>
<organism evidence="17 18">
    <name type="scientific">Kluyveromyces marxianus</name>
    <name type="common">Yeast</name>
    <name type="synonym">Candida kefyr</name>
    <dbReference type="NCBI Taxonomy" id="4911"/>
    <lineage>
        <taxon>Eukaryota</taxon>
        <taxon>Fungi</taxon>
        <taxon>Dikarya</taxon>
        <taxon>Ascomycota</taxon>
        <taxon>Saccharomycotina</taxon>
        <taxon>Saccharomycetes</taxon>
        <taxon>Saccharomycetales</taxon>
        <taxon>Saccharomycetaceae</taxon>
        <taxon>Kluyveromyces</taxon>
    </lineage>
</organism>
<dbReference type="SMART" id="SM01117">
    <property type="entry name" value="Cyt-b5"/>
    <property type="match status" value="1"/>
</dbReference>
<protein>
    <recommendedName>
        <fullName evidence="14">Acyl-CoA desaturase</fullName>
        <ecNumber evidence="14">1.14.19.1</ecNumber>
    </recommendedName>
</protein>
<dbReference type="PANTHER" id="PTHR11351:SF31">
    <property type="entry name" value="DESATURASE 1, ISOFORM A-RELATED"/>
    <property type="match status" value="1"/>
</dbReference>
<evidence type="ECO:0000256" key="1">
    <source>
        <dbReference type="ARBA" id="ARBA00004141"/>
    </source>
</evidence>
<dbReference type="PROSITE" id="PS50255">
    <property type="entry name" value="CYTOCHROME_B5_2"/>
    <property type="match status" value="1"/>
</dbReference>
<comment type="cofactor">
    <cofactor evidence="14">
        <name>Fe(2+)</name>
        <dbReference type="ChEBI" id="CHEBI:29033"/>
    </cofactor>
    <text evidence="14">Expected to bind 2 Fe(2+) ions per subunit.</text>
</comment>
<feature type="transmembrane region" description="Helical" evidence="15">
    <location>
        <begin position="62"/>
        <end position="81"/>
    </location>
</feature>
<evidence type="ECO:0000256" key="9">
    <source>
        <dbReference type="ARBA" id="ARBA00023002"/>
    </source>
</evidence>
<dbReference type="EMBL" id="CP015056">
    <property type="protein sequence ID" value="QGN15427.1"/>
    <property type="molecule type" value="Genomic_DNA"/>
</dbReference>
<dbReference type="PANTHER" id="PTHR11351">
    <property type="entry name" value="ACYL-COA DESATURASE"/>
    <property type="match status" value="1"/>
</dbReference>
<name>A0ABX6EWG6_KLUMA</name>
<dbReference type="Pfam" id="PF00173">
    <property type="entry name" value="Cyt-b5"/>
    <property type="match status" value="1"/>
</dbReference>
<keyword evidence="4 14" id="KW-0349">Heme</keyword>
<keyword evidence="7 14" id="KW-0276">Fatty acid metabolism</keyword>
<dbReference type="Pfam" id="PF00487">
    <property type="entry name" value="FA_desaturase"/>
    <property type="match status" value="1"/>
</dbReference>
<keyword evidence="18" id="KW-1185">Reference proteome</keyword>
<dbReference type="Gene3D" id="3.10.120.10">
    <property type="entry name" value="Cytochrome b5-like heme/steroid binding domain"/>
    <property type="match status" value="1"/>
</dbReference>
<evidence type="ECO:0000256" key="4">
    <source>
        <dbReference type="ARBA" id="ARBA00022617"/>
    </source>
</evidence>
<evidence type="ECO:0000256" key="12">
    <source>
        <dbReference type="ARBA" id="ARBA00023136"/>
    </source>
</evidence>
<dbReference type="InterPro" id="IPR005804">
    <property type="entry name" value="FA_desaturase_dom"/>
</dbReference>
<evidence type="ECO:0000256" key="8">
    <source>
        <dbReference type="ARBA" id="ARBA00022989"/>
    </source>
</evidence>
<keyword evidence="9 14" id="KW-0560">Oxidoreductase</keyword>
<dbReference type="SUPFAM" id="SSF55856">
    <property type="entry name" value="Cytochrome b5-like heme/steroid binding domain"/>
    <property type="match status" value="1"/>
</dbReference>
<evidence type="ECO:0000256" key="5">
    <source>
        <dbReference type="ARBA" id="ARBA00022692"/>
    </source>
</evidence>
<dbReference type="InterPro" id="IPR001522">
    <property type="entry name" value="FADS-1_CS"/>
</dbReference>
<comment type="catalytic activity">
    <reaction evidence="14">
        <text>octadecanoyl-CoA + 2 Fe(II)-[cytochrome b5] + O2 + 2 H(+) = (9Z)-octadecenoyl-CoA + 2 Fe(III)-[cytochrome b5] + 2 H2O</text>
        <dbReference type="Rhea" id="RHEA:19721"/>
        <dbReference type="Rhea" id="RHEA-COMP:10438"/>
        <dbReference type="Rhea" id="RHEA-COMP:10439"/>
        <dbReference type="ChEBI" id="CHEBI:15377"/>
        <dbReference type="ChEBI" id="CHEBI:15378"/>
        <dbReference type="ChEBI" id="CHEBI:15379"/>
        <dbReference type="ChEBI" id="CHEBI:29033"/>
        <dbReference type="ChEBI" id="CHEBI:29034"/>
        <dbReference type="ChEBI" id="CHEBI:57387"/>
        <dbReference type="ChEBI" id="CHEBI:57394"/>
        <dbReference type="EC" id="1.14.19.1"/>
    </reaction>
</comment>
<keyword evidence="12 15" id="KW-0472">Membrane</keyword>
<accession>A0ABX6EWG6</accession>
<keyword evidence="11 14" id="KW-0443">Lipid metabolism</keyword>
<proteinExistence type="inferred from homology"/>
<feature type="transmembrane region" description="Helical" evidence="15">
    <location>
        <begin position="122"/>
        <end position="143"/>
    </location>
</feature>
<dbReference type="InterPro" id="IPR036400">
    <property type="entry name" value="Cyt_B5-like_heme/steroid_sf"/>
</dbReference>
<comment type="subcellular location">
    <subcellularLocation>
        <location evidence="1">Membrane</location>
        <topology evidence="1">Multi-pass membrane protein</topology>
    </subcellularLocation>
</comment>
<dbReference type="CDD" id="cd03505">
    <property type="entry name" value="Delta9-FADS-like"/>
    <property type="match status" value="1"/>
</dbReference>
<dbReference type="Proteomes" id="UP000422736">
    <property type="component" value="Chromosome 3"/>
</dbReference>